<evidence type="ECO:0000256" key="3">
    <source>
        <dbReference type="ARBA" id="ARBA00022448"/>
    </source>
</evidence>
<evidence type="ECO:0000259" key="10">
    <source>
        <dbReference type="PROSITE" id="PS50850"/>
    </source>
</evidence>
<gene>
    <name evidence="11" type="ORF">FOB72_26190</name>
</gene>
<evidence type="ECO:0000256" key="2">
    <source>
        <dbReference type="ARBA" id="ARBA00008240"/>
    </source>
</evidence>
<dbReference type="InterPro" id="IPR051084">
    <property type="entry name" value="H+-coupled_symporters"/>
</dbReference>
<dbReference type="Pfam" id="PF00083">
    <property type="entry name" value="Sugar_tr"/>
    <property type="match status" value="1"/>
</dbReference>
<feature type="transmembrane region" description="Helical" evidence="9">
    <location>
        <begin position="101"/>
        <end position="119"/>
    </location>
</feature>
<dbReference type="Proteomes" id="UP000322822">
    <property type="component" value="Chromosome 2"/>
</dbReference>
<sequence length="456" mass="48812">MAAPPPTPESVMPQSHALDQATRARFRRVIGSALVGNMLEFYDLFIYGFLAVYIARVFFPTADPYTSLLVTLATFGVSYFVRPLGALVIGGYADRHGRKAGMMLTIWAMGVGTAMIAFAPSYAAWGIAGTVVLVAGKFLQGFSAGGEFGTSVSFVTEHAPRHRRGYFASFQVVGIGLATGLASVVTYVLTAAVPSEQIVAWAWRLPFILGLVIVPFGYWLRRRVDETPEFTQGRHEANPVRTTLTTAKTRIACAIGVYSLAASTNYLLGVYIPLYAQKELGLSVADSMYGAMGYAMAQIILPPVFGALSDRHGRLAMITLGTLLTAVLTVPAFLWMVNVPTVPVYVTCVTGLTACVMVFQGAMPAFLAELFPHGTRTTGLALIHNLNFTVVGGLSLLACAWLSKATGSKMIPAYYVMATVMLALACLVYFRRQRVGTPDVGTEGAEGAEGALPQKA</sequence>
<dbReference type="InterPro" id="IPR005829">
    <property type="entry name" value="Sugar_transporter_CS"/>
</dbReference>
<feature type="transmembrane region" description="Helical" evidence="9">
    <location>
        <begin position="41"/>
        <end position="59"/>
    </location>
</feature>
<protein>
    <submittedName>
        <fullName evidence="11">MFS transporter</fullName>
    </submittedName>
</protein>
<feature type="transmembrane region" description="Helical" evidence="9">
    <location>
        <begin position="166"/>
        <end position="189"/>
    </location>
</feature>
<feature type="transmembrane region" description="Helical" evidence="9">
    <location>
        <begin position="409"/>
        <end position="430"/>
    </location>
</feature>
<keyword evidence="6" id="KW-0769">Symport</keyword>
<feature type="transmembrane region" description="Helical" evidence="9">
    <location>
        <begin position="65"/>
        <end position="89"/>
    </location>
</feature>
<feature type="transmembrane region" description="Helical" evidence="9">
    <location>
        <begin position="380"/>
        <end position="403"/>
    </location>
</feature>
<dbReference type="InterPro" id="IPR036259">
    <property type="entry name" value="MFS_trans_sf"/>
</dbReference>
<evidence type="ECO:0000256" key="7">
    <source>
        <dbReference type="ARBA" id="ARBA00022989"/>
    </source>
</evidence>
<comment type="subcellular location">
    <subcellularLocation>
        <location evidence="1">Cell membrane</location>
        <topology evidence="1">Multi-pass membrane protein</topology>
    </subcellularLocation>
</comment>
<dbReference type="InterPro" id="IPR011701">
    <property type="entry name" value="MFS"/>
</dbReference>
<dbReference type="InterPro" id="IPR005828">
    <property type="entry name" value="MFS_sugar_transport-like"/>
</dbReference>
<dbReference type="EMBL" id="CP044067">
    <property type="protein sequence ID" value="QET05497.1"/>
    <property type="molecule type" value="Genomic_DNA"/>
</dbReference>
<name>A0A5P2HB84_9BURK</name>
<dbReference type="InterPro" id="IPR020846">
    <property type="entry name" value="MFS_dom"/>
</dbReference>
<reference evidence="11 12" key="1">
    <citation type="submission" date="2019-09" db="EMBL/GenBank/DDBJ databases">
        <title>FDA dAtabase for Regulatory Grade micrObial Sequences (FDA-ARGOS): Supporting development and validation of Infectious Disease Dx tests.</title>
        <authorList>
            <person name="Sciortino C."/>
            <person name="Tallon L."/>
            <person name="Sadzewicz L."/>
            <person name="Vavikolanu K."/>
            <person name="Mehta A."/>
            <person name="Aluvathingal J."/>
            <person name="Nadendla S."/>
            <person name="Nandy P."/>
            <person name="Geyer C."/>
            <person name="Yan Y."/>
            <person name="Sichtig H."/>
        </authorList>
    </citation>
    <scope>NUCLEOTIDE SEQUENCE [LARGE SCALE GENOMIC DNA]</scope>
    <source>
        <strain evidence="11 12">FDAARGOS_664</strain>
    </source>
</reference>
<feature type="transmembrane region" description="Helical" evidence="9">
    <location>
        <begin position="342"/>
        <end position="368"/>
    </location>
</feature>
<dbReference type="PANTHER" id="PTHR43528">
    <property type="entry name" value="ALPHA-KETOGLUTARATE PERMEASE"/>
    <property type="match status" value="1"/>
</dbReference>
<organism evidence="11 12">
    <name type="scientific">Cupriavidus pauculus</name>
    <dbReference type="NCBI Taxonomy" id="82633"/>
    <lineage>
        <taxon>Bacteria</taxon>
        <taxon>Pseudomonadati</taxon>
        <taxon>Pseudomonadota</taxon>
        <taxon>Betaproteobacteria</taxon>
        <taxon>Burkholderiales</taxon>
        <taxon>Burkholderiaceae</taxon>
        <taxon>Cupriavidus</taxon>
    </lineage>
</organism>
<evidence type="ECO:0000256" key="6">
    <source>
        <dbReference type="ARBA" id="ARBA00022847"/>
    </source>
</evidence>
<dbReference type="GO" id="GO:0005886">
    <property type="term" value="C:plasma membrane"/>
    <property type="evidence" value="ECO:0007669"/>
    <property type="project" value="UniProtKB-SubCell"/>
</dbReference>
<dbReference type="Gene3D" id="1.20.1250.20">
    <property type="entry name" value="MFS general substrate transporter like domains"/>
    <property type="match status" value="2"/>
</dbReference>
<accession>A0A5P2HB84</accession>
<dbReference type="AlphaFoldDB" id="A0A5P2HB84"/>
<dbReference type="OrthoDB" id="6766492at2"/>
<keyword evidence="5 9" id="KW-0812">Transmembrane</keyword>
<comment type="similarity">
    <text evidence="2">Belongs to the major facilitator superfamily. Metabolite:H+ Symporter (MHS) family (TC 2.A.1.6) family.</text>
</comment>
<keyword evidence="7 9" id="KW-1133">Transmembrane helix</keyword>
<feature type="transmembrane region" description="Helical" evidence="9">
    <location>
        <begin position="288"/>
        <end position="308"/>
    </location>
</feature>
<feature type="transmembrane region" description="Helical" evidence="9">
    <location>
        <begin position="201"/>
        <end position="220"/>
    </location>
</feature>
<dbReference type="GO" id="GO:0015293">
    <property type="term" value="F:symporter activity"/>
    <property type="evidence" value="ECO:0007669"/>
    <property type="project" value="UniProtKB-KW"/>
</dbReference>
<evidence type="ECO:0000256" key="9">
    <source>
        <dbReference type="SAM" id="Phobius"/>
    </source>
</evidence>
<evidence type="ECO:0000313" key="12">
    <source>
        <dbReference type="Proteomes" id="UP000322822"/>
    </source>
</evidence>
<feature type="transmembrane region" description="Helical" evidence="9">
    <location>
        <begin position="251"/>
        <end position="276"/>
    </location>
</feature>
<evidence type="ECO:0000256" key="4">
    <source>
        <dbReference type="ARBA" id="ARBA00022475"/>
    </source>
</evidence>
<dbReference type="SUPFAM" id="SSF103473">
    <property type="entry name" value="MFS general substrate transporter"/>
    <property type="match status" value="1"/>
</dbReference>
<feature type="domain" description="Major facilitator superfamily (MFS) profile" evidence="10">
    <location>
        <begin position="29"/>
        <end position="436"/>
    </location>
</feature>
<evidence type="ECO:0000256" key="5">
    <source>
        <dbReference type="ARBA" id="ARBA00022692"/>
    </source>
</evidence>
<keyword evidence="8 9" id="KW-0472">Membrane</keyword>
<evidence type="ECO:0000256" key="8">
    <source>
        <dbReference type="ARBA" id="ARBA00023136"/>
    </source>
</evidence>
<dbReference type="PROSITE" id="PS00217">
    <property type="entry name" value="SUGAR_TRANSPORT_2"/>
    <property type="match status" value="1"/>
</dbReference>
<evidence type="ECO:0000256" key="1">
    <source>
        <dbReference type="ARBA" id="ARBA00004651"/>
    </source>
</evidence>
<keyword evidence="4" id="KW-1003">Cell membrane</keyword>
<feature type="transmembrane region" description="Helical" evidence="9">
    <location>
        <begin position="125"/>
        <end position="145"/>
    </location>
</feature>
<proteinExistence type="inferred from homology"/>
<dbReference type="PROSITE" id="PS50850">
    <property type="entry name" value="MFS"/>
    <property type="match status" value="1"/>
</dbReference>
<evidence type="ECO:0000313" key="11">
    <source>
        <dbReference type="EMBL" id="QET05497.1"/>
    </source>
</evidence>
<feature type="transmembrane region" description="Helical" evidence="9">
    <location>
        <begin position="315"/>
        <end position="336"/>
    </location>
</feature>
<keyword evidence="3" id="KW-0813">Transport</keyword>
<dbReference type="PANTHER" id="PTHR43528:SF8">
    <property type="entry name" value="BLR0239 PROTEIN"/>
    <property type="match status" value="1"/>
</dbReference>
<dbReference type="Pfam" id="PF07690">
    <property type="entry name" value="MFS_1"/>
    <property type="match status" value="1"/>
</dbReference>